<evidence type="ECO:0000256" key="7">
    <source>
        <dbReference type="RuleBase" id="RU369079"/>
    </source>
</evidence>
<evidence type="ECO:0000256" key="4">
    <source>
        <dbReference type="ARBA" id="ARBA00022692"/>
    </source>
</evidence>
<keyword evidence="4 7" id="KW-0812">Transmembrane</keyword>
<evidence type="ECO:0000313" key="9">
    <source>
        <dbReference type="EMBL" id="SDF95348.1"/>
    </source>
</evidence>
<comment type="subcellular location">
    <subcellularLocation>
        <location evidence="7">Cell inner membrane</location>
        <topology evidence="7">Multi-pass membrane protein</topology>
    </subcellularLocation>
    <subcellularLocation>
        <location evidence="1">Cell membrane</location>
        <topology evidence="1">Multi-pass membrane protein</topology>
    </subcellularLocation>
</comment>
<keyword evidence="3" id="KW-1003">Cell membrane</keyword>
<feature type="transmembrane region" description="Helical" evidence="7">
    <location>
        <begin position="129"/>
        <end position="155"/>
    </location>
</feature>
<keyword evidence="6 7" id="KW-0472">Membrane</keyword>
<dbReference type="AlphaFoldDB" id="A0A1G7QA65"/>
<feature type="transmembrane region" description="Helical" evidence="7">
    <location>
        <begin position="88"/>
        <end position="109"/>
    </location>
</feature>
<dbReference type="OrthoDB" id="7875444at2"/>
<evidence type="ECO:0000256" key="2">
    <source>
        <dbReference type="ARBA" id="ARBA00022448"/>
    </source>
</evidence>
<evidence type="ECO:0000256" key="3">
    <source>
        <dbReference type="ARBA" id="ARBA00022475"/>
    </source>
</evidence>
<protein>
    <recommendedName>
        <fullName evidence="7">TRAP transporter small permease protein</fullName>
    </recommendedName>
</protein>
<name>A0A1G7QA65_9RHOB</name>
<evidence type="ECO:0000256" key="6">
    <source>
        <dbReference type="ARBA" id="ARBA00023136"/>
    </source>
</evidence>
<keyword evidence="7" id="KW-0997">Cell inner membrane</keyword>
<comment type="subunit">
    <text evidence="7">The complex comprises the extracytoplasmic solute receptor protein and the two transmembrane proteins.</text>
</comment>
<comment type="similarity">
    <text evidence="7">Belongs to the TRAP transporter small permease family.</text>
</comment>
<evidence type="ECO:0000259" key="8">
    <source>
        <dbReference type="Pfam" id="PF04290"/>
    </source>
</evidence>
<evidence type="ECO:0000256" key="5">
    <source>
        <dbReference type="ARBA" id="ARBA00022989"/>
    </source>
</evidence>
<reference evidence="9 10" key="1">
    <citation type="submission" date="2016-10" db="EMBL/GenBank/DDBJ databases">
        <authorList>
            <person name="de Groot N.N."/>
        </authorList>
    </citation>
    <scope>NUCLEOTIDE SEQUENCE [LARGE SCALE GENOMIC DNA]</scope>
    <source>
        <strain evidence="9 10">DSM 27375</strain>
    </source>
</reference>
<dbReference type="PROSITE" id="PS51257">
    <property type="entry name" value="PROKAR_LIPOPROTEIN"/>
    <property type="match status" value="1"/>
</dbReference>
<feature type="domain" description="Tripartite ATP-independent periplasmic transporters DctQ component" evidence="8">
    <location>
        <begin position="26"/>
        <end position="153"/>
    </location>
</feature>
<dbReference type="InterPro" id="IPR055348">
    <property type="entry name" value="DctQ"/>
</dbReference>
<sequence length="161" mass="17031">MINGKYKKRISNTFLAAAASCFLFGAGVTVMDVILRAVAGMNVPAAIELTSLSIGLGALLSMPVCYAKRTHVTAKLLSELSPNRFTRPLGIFGSIASLIFAGLLFWILAENTLSKLGSPETTADLGVPVSMALMVVTLTLLAALVAALAAVWFSLKNEKDW</sequence>
<proteinExistence type="inferred from homology"/>
<feature type="transmembrane region" description="Helical" evidence="7">
    <location>
        <begin position="12"/>
        <end position="39"/>
    </location>
</feature>
<dbReference type="GO" id="GO:0022857">
    <property type="term" value="F:transmembrane transporter activity"/>
    <property type="evidence" value="ECO:0007669"/>
    <property type="project" value="UniProtKB-UniRule"/>
</dbReference>
<keyword evidence="2 7" id="KW-0813">Transport</keyword>
<dbReference type="GO" id="GO:0005886">
    <property type="term" value="C:plasma membrane"/>
    <property type="evidence" value="ECO:0007669"/>
    <property type="project" value="UniProtKB-SubCell"/>
</dbReference>
<feature type="transmembrane region" description="Helical" evidence="7">
    <location>
        <begin position="45"/>
        <end position="67"/>
    </location>
</feature>
<gene>
    <name evidence="9" type="ORF">SAMN04488117_10965</name>
</gene>
<keyword evidence="5 7" id="KW-1133">Transmembrane helix</keyword>
<evidence type="ECO:0000313" key="10">
    <source>
        <dbReference type="Proteomes" id="UP000182284"/>
    </source>
</evidence>
<evidence type="ECO:0000256" key="1">
    <source>
        <dbReference type="ARBA" id="ARBA00004651"/>
    </source>
</evidence>
<accession>A0A1G7QA65</accession>
<organism evidence="9 10">
    <name type="scientific">Celeribacter baekdonensis</name>
    <dbReference type="NCBI Taxonomy" id="875171"/>
    <lineage>
        <taxon>Bacteria</taxon>
        <taxon>Pseudomonadati</taxon>
        <taxon>Pseudomonadota</taxon>
        <taxon>Alphaproteobacteria</taxon>
        <taxon>Rhodobacterales</taxon>
        <taxon>Roseobacteraceae</taxon>
        <taxon>Celeribacter</taxon>
    </lineage>
</organism>
<dbReference type="RefSeq" id="WP_074646102.1">
    <property type="nucleotide sequence ID" value="NZ_FNBL01000009.1"/>
</dbReference>
<comment type="function">
    <text evidence="7">Part of the tripartite ATP-independent periplasmic (TRAP) transport system.</text>
</comment>
<dbReference type="EMBL" id="FNBL01000009">
    <property type="protein sequence ID" value="SDF95348.1"/>
    <property type="molecule type" value="Genomic_DNA"/>
</dbReference>
<dbReference type="Proteomes" id="UP000182284">
    <property type="component" value="Unassembled WGS sequence"/>
</dbReference>
<dbReference type="Pfam" id="PF04290">
    <property type="entry name" value="DctQ"/>
    <property type="match status" value="1"/>
</dbReference>